<gene>
    <name evidence="8" type="ORF">METZ01_LOCUS492627</name>
</gene>
<evidence type="ECO:0000256" key="3">
    <source>
        <dbReference type="ARBA" id="ARBA00022692"/>
    </source>
</evidence>
<protein>
    <recommendedName>
        <fullName evidence="7">Major facilitator superfamily (MFS) profile domain-containing protein</fullName>
    </recommendedName>
</protein>
<evidence type="ECO:0000256" key="2">
    <source>
        <dbReference type="ARBA" id="ARBA00022448"/>
    </source>
</evidence>
<dbReference type="InterPro" id="IPR036259">
    <property type="entry name" value="MFS_trans_sf"/>
</dbReference>
<evidence type="ECO:0000256" key="5">
    <source>
        <dbReference type="ARBA" id="ARBA00023136"/>
    </source>
</evidence>
<keyword evidence="2" id="KW-0813">Transport</keyword>
<feature type="transmembrane region" description="Helical" evidence="6">
    <location>
        <begin position="56"/>
        <end position="80"/>
    </location>
</feature>
<dbReference type="AlphaFoldDB" id="A0A383D675"/>
<evidence type="ECO:0000259" key="7">
    <source>
        <dbReference type="PROSITE" id="PS50850"/>
    </source>
</evidence>
<comment type="subcellular location">
    <subcellularLocation>
        <location evidence="1">Endomembrane system</location>
        <topology evidence="1">Multi-pass membrane protein</topology>
    </subcellularLocation>
</comment>
<dbReference type="InterPro" id="IPR020846">
    <property type="entry name" value="MFS_dom"/>
</dbReference>
<feature type="transmembrane region" description="Helical" evidence="6">
    <location>
        <begin position="23"/>
        <end position="44"/>
    </location>
</feature>
<feature type="non-terminal residue" evidence="8">
    <location>
        <position position="1"/>
    </location>
</feature>
<dbReference type="PANTHER" id="PTHR23501:SF191">
    <property type="entry name" value="VACUOLAR BASIC AMINO ACID TRANSPORTER 4"/>
    <property type="match status" value="1"/>
</dbReference>
<feature type="domain" description="Major facilitator superfamily (MFS) profile" evidence="7">
    <location>
        <begin position="22"/>
        <end position="112"/>
    </location>
</feature>
<keyword evidence="5 6" id="KW-0472">Membrane</keyword>
<evidence type="ECO:0000256" key="4">
    <source>
        <dbReference type="ARBA" id="ARBA00022989"/>
    </source>
</evidence>
<evidence type="ECO:0000256" key="6">
    <source>
        <dbReference type="SAM" id="Phobius"/>
    </source>
</evidence>
<feature type="non-terminal residue" evidence="8">
    <location>
        <position position="112"/>
    </location>
</feature>
<name>A0A383D675_9ZZZZ</name>
<keyword evidence="4 6" id="KW-1133">Transmembrane helix</keyword>
<dbReference type="PANTHER" id="PTHR23501">
    <property type="entry name" value="MAJOR FACILITATOR SUPERFAMILY"/>
    <property type="match status" value="1"/>
</dbReference>
<dbReference type="SUPFAM" id="SSF103473">
    <property type="entry name" value="MFS general substrate transporter"/>
    <property type="match status" value="1"/>
</dbReference>
<reference evidence="8" key="1">
    <citation type="submission" date="2018-05" db="EMBL/GenBank/DDBJ databases">
        <authorList>
            <person name="Lanie J.A."/>
            <person name="Ng W.-L."/>
            <person name="Kazmierczak K.M."/>
            <person name="Andrzejewski T.M."/>
            <person name="Davidsen T.M."/>
            <person name="Wayne K.J."/>
            <person name="Tettelin H."/>
            <person name="Glass J.I."/>
            <person name="Rusch D."/>
            <person name="Podicherti R."/>
            <person name="Tsui H.-C.T."/>
            <person name="Winkler M.E."/>
        </authorList>
    </citation>
    <scope>NUCLEOTIDE SEQUENCE</scope>
</reference>
<accession>A0A383D675</accession>
<keyword evidence="3 6" id="KW-0812">Transmembrane</keyword>
<evidence type="ECO:0000256" key="1">
    <source>
        <dbReference type="ARBA" id="ARBA00004127"/>
    </source>
</evidence>
<dbReference type="Gene3D" id="1.20.1250.20">
    <property type="entry name" value="MFS general substrate transporter like domains"/>
    <property type="match status" value="1"/>
</dbReference>
<dbReference type="GO" id="GO:0005886">
    <property type="term" value="C:plasma membrane"/>
    <property type="evidence" value="ECO:0007669"/>
    <property type="project" value="TreeGrafter"/>
</dbReference>
<sequence>VSETLSSKVPWSALIREGHLPRLLVLCFGVWLYAADSTLVATIMPSVVDEIGGLPYLSWTYTLYQLGSVVTGGIMGLLVLRTGISRATAASGICYVLGCGLSGYAPEMATMI</sequence>
<evidence type="ECO:0000313" key="8">
    <source>
        <dbReference type="EMBL" id="SVE39773.1"/>
    </source>
</evidence>
<proteinExistence type="predicted"/>
<dbReference type="EMBL" id="UINC01214510">
    <property type="protein sequence ID" value="SVE39773.1"/>
    <property type="molecule type" value="Genomic_DNA"/>
</dbReference>
<dbReference type="GO" id="GO:0012505">
    <property type="term" value="C:endomembrane system"/>
    <property type="evidence" value="ECO:0007669"/>
    <property type="project" value="UniProtKB-SubCell"/>
</dbReference>
<dbReference type="GO" id="GO:0022857">
    <property type="term" value="F:transmembrane transporter activity"/>
    <property type="evidence" value="ECO:0007669"/>
    <property type="project" value="InterPro"/>
</dbReference>
<organism evidence="8">
    <name type="scientific">marine metagenome</name>
    <dbReference type="NCBI Taxonomy" id="408172"/>
    <lineage>
        <taxon>unclassified sequences</taxon>
        <taxon>metagenomes</taxon>
        <taxon>ecological metagenomes</taxon>
    </lineage>
</organism>
<dbReference type="PROSITE" id="PS50850">
    <property type="entry name" value="MFS"/>
    <property type="match status" value="1"/>
</dbReference>